<feature type="region of interest" description="Disordered" evidence="1">
    <location>
        <begin position="163"/>
        <end position="182"/>
    </location>
</feature>
<reference evidence="2 3" key="1">
    <citation type="submission" date="2019-06" db="EMBL/GenBank/DDBJ databases">
        <title>Enrichment of Autotrophic Halophilic Microorganisms from Red Sea Brine Pool Using Microbial Electrosynthesis System.</title>
        <authorList>
            <person name="Alqahtani M.F."/>
            <person name="Bajracharya S."/>
            <person name="Katuri K.P."/>
            <person name="Ali M."/>
            <person name="Saikaly P.E."/>
        </authorList>
    </citation>
    <scope>NUCLEOTIDE SEQUENCE [LARGE SCALE GENOMIC DNA]</scope>
    <source>
        <strain evidence="2">MES15</strain>
    </source>
</reference>
<evidence type="ECO:0000313" key="2">
    <source>
        <dbReference type="EMBL" id="MTI98780.1"/>
    </source>
</evidence>
<keyword evidence="2" id="KW-0255">Endonuclease</keyword>
<keyword evidence="2" id="KW-0540">Nuclease</keyword>
<dbReference type="AlphaFoldDB" id="A0A844I1A6"/>
<name>A0A844I1A6_9GAMM</name>
<accession>A0A844I1A6</accession>
<dbReference type="EMBL" id="VENC01000008">
    <property type="protein sequence ID" value="MTI98780.1"/>
    <property type="molecule type" value="Genomic_DNA"/>
</dbReference>
<gene>
    <name evidence="2" type="ORF">FH752_09180</name>
</gene>
<keyword evidence="2" id="KW-0378">Hydrolase</keyword>
<proteinExistence type="predicted"/>
<comment type="caution">
    <text evidence="2">The sequence shown here is derived from an EMBL/GenBank/DDBJ whole genome shotgun (WGS) entry which is preliminary data.</text>
</comment>
<dbReference type="Proteomes" id="UP000431462">
    <property type="component" value="Unassembled WGS sequence"/>
</dbReference>
<protein>
    <submittedName>
        <fullName evidence="2">Replication endonuclease</fullName>
    </submittedName>
</protein>
<dbReference type="GO" id="GO:0004519">
    <property type="term" value="F:endonuclease activity"/>
    <property type="evidence" value="ECO:0007669"/>
    <property type="project" value="UniProtKB-KW"/>
</dbReference>
<organism evidence="2 3">
    <name type="scientific">Marinobacter adhaerens</name>
    <dbReference type="NCBI Taxonomy" id="1033846"/>
    <lineage>
        <taxon>Bacteria</taxon>
        <taxon>Pseudomonadati</taxon>
        <taxon>Pseudomonadota</taxon>
        <taxon>Gammaproteobacteria</taxon>
        <taxon>Pseudomonadales</taxon>
        <taxon>Marinobacteraceae</taxon>
        <taxon>Marinobacter</taxon>
    </lineage>
</organism>
<evidence type="ECO:0000256" key="1">
    <source>
        <dbReference type="SAM" id="MobiDB-lite"/>
    </source>
</evidence>
<sequence>MGKPKAKRKDRATGYVAKYISKSIHGYEVGEDSHDNDAVGSAARIRAWASIWGIRQFQFMGSPSATVYRELRRLRNIEGAREGLIKELEQAAGAEDWRRYVELMGGTCLRLKDRPLRPLMVPRSTENKYHDTLEELKGLMGAAGRVVTRIFEWTIGRSRPTADDLQTADSAEVSVRGANAPP</sequence>
<evidence type="ECO:0000313" key="3">
    <source>
        <dbReference type="Proteomes" id="UP000431462"/>
    </source>
</evidence>